<protein>
    <submittedName>
        <fullName evidence="1">Uncharacterized protein</fullName>
    </submittedName>
</protein>
<evidence type="ECO:0000313" key="1">
    <source>
        <dbReference type="EMBL" id="KAJ3120943.1"/>
    </source>
</evidence>
<evidence type="ECO:0000313" key="2">
    <source>
        <dbReference type="Proteomes" id="UP001211907"/>
    </source>
</evidence>
<dbReference type="Proteomes" id="UP001211907">
    <property type="component" value="Unassembled WGS sequence"/>
</dbReference>
<reference evidence="1" key="1">
    <citation type="submission" date="2020-05" db="EMBL/GenBank/DDBJ databases">
        <title>Phylogenomic resolution of chytrid fungi.</title>
        <authorList>
            <person name="Stajich J.E."/>
            <person name="Amses K."/>
            <person name="Simmons R."/>
            <person name="Seto K."/>
            <person name="Myers J."/>
            <person name="Bonds A."/>
            <person name="Quandt C.A."/>
            <person name="Barry K."/>
            <person name="Liu P."/>
            <person name="Grigoriev I."/>
            <person name="Longcore J.E."/>
            <person name="James T.Y."/>
        </authorList>
    </citation>
    <scope>NUCLEOTIDE SEQUENCE</scope>
    <source>
        <strain evidence="1">JEL0513</strain>
    </source>
</reference>
<name>A0AAD5SZN1_9FUNG</name>
<proteinExistence type="predicted"/>
<comment type="caution">
    <text evidence="1">The sequence shown here is derived from an EMBL/GenBank/DDBJ whole genome shotgun (WGS) entry which is preliminary data.</text>
</comment>
<accession>A0AAD5SZN1</accession>
<keyword evidence="2" id="KW-1185">Reference proteome</keyword>
<sequence length="84" mass="9719">MKFLDILLPNTKIVNLFEIDSKPSFSWGLNLDNNEKYGSSATSSIIVLDTIYDMLFCVDDNDEDFNLYVTYEADRNADDETEEY</sequence>
<dbReference type="EMBL" id="JADGJH010000923">
    <property type="protein sequence ID" value="KAJ3120943.1"/>
    <property type="molecule type" value="Genomic_DNA"/>
</dbReference>
<dbReference type="AlphaFoldDB" id="A0AAD5SZN1"/>
<gene>
    <name evidence="1" type="ORF">HK100_012591</name>
</gene>
<organism evidence="1 2">
    <name type="scientific">Physocladia obscura</name>
    <dbReference type="NCBI Taxonomy" id="109957"/>
    <lineage>
        <taxon>Eukaryota</taxon>
        <taxon>Fungi</taxon>
        <taxon>Fungi incertae sedis</taxon>
        <taxon>Chytridiomycota</taxon>
        <taxon>Chytridiomycota incertae sedis</taxon>
        <taxon>Chytridiomycetes</taxon>
        <taxon>Chytridiales</taxon>
        <taxon>Chytriomycetaceae</taxon>
        <taxon>Physocladia</taxon>
    </lineage>
</organism>